<keyword evidence="2" id="KW-1185">Reference proteome</keyword>
<proteinExistence type="predicted"/>
<evidence type="ECO:0000313" key="2">
    <source>
        <dbReference type="Proteomes" id="UP000053647"/>
    </source>
</evidence>
<sequence length="94" mass="10684">MQQYASSPPCSTLNILFAHYKRGFLQDIIRGEASFEHVCIDPRVQTHQGGRTLYSLISFMNTTNDTRKSSSHASFRHNADDGAQDYRLFSLTNL</sequence>
<name>A0A0C9TWT6_PAXIN</name>
<protein>
    <submittedName>
        <fullName evidence="1">Uncharacterized protein</fullName>
    </submittedName>
</protein>
<organism evidence="1 2">
    <name type="scientific">Paxillus involutus ATCC 200175</name>
    <dbReference type="NCBI Taxonomy" id="664439"/>
    <lineage>
        <taxon>Eukaryota</taxon>
        <taxon>Fungi</taxon>
        <taxon>Dikarya</taxon>
        <taxon>Basidiomycota</taxon>
        <taxon>Agaricomycotina</taxon>
        <taxon>Agaricomycetes</taxon>
        <taxon>Agaricomycetidae</taxon>
        <taxon>Boletales</taxon>
        <taxon>Paxilineae</taxon>
        <taxon>Paxillaceae</taxon>
        <taxon>Paxillus</taxon>
    </lineage>
</organism>
<reference evidence="1 2" key="1">
    <citation type="submission" date="2014-06" db="EMBL/GenBank/DDBJ databases">
        <authorList>
            <consortium name="DOE Joint Genome Institute"/>
            <person name="Kuo A."/>
            <person name="Kohler A."/>
            <person name="Nagy L.G."/>
            <person name="Floudas D."/>
            <person name="Copeland A."/>
            <person name="Barry K.W."/>
            <person name="Cichocki N."/>
            <person name="Veneault-Fourrey C."/>
            <person name="LaButti K."/>
            <person name="Lindquist E.A."/>
            <person name="Lipzen A."/>
            <person name="Lundell T."/>
            <person name="Morin E."/>
            <person name="Murat C."/>
            <person name="Sun H."/>
            <person name="Tunlid A."/>
            <person name="Henrissat B."/>
            <person name="Grigoriev I.V."/>
            <person name="Hibbett D.S."/>
            <person name="Martin F."/>
            <person name="Nordberg H.P."/>
            <person name="Cantor M.N."/>
            <person name="Hua S.X."/>
        </authorList>
    </citation>
    <scope>NUCLEOTIDE SEQUENCE [LARGE SCALE GENOMIC DNA]</scope>
    <source>
        <strain evidence="1 2">ATCC 200175</strain>
    </source>
</reference>
<dbReference type="HOGENOM" id="CLU_2386813_0_0_1"/>
<dbReference type="EMBL" id="KN819341">
    <property type="protein sequence ID" value="KIJ14708.1"/>
    <property type="molecule type" value="Genomic_DNA"/>
</dbReference>
<evidence type="ECO:0000313" key="1">
    <source>
        <dbReference type="EMBL" id="KIJ14708.1"/>
    </source>
</evidence>
<gene>
    <name evidence="1" type="ORF">PAXINDRAFT_169609</name>
</gene>
<reference evidence="2" key="2">
    <citation type="submission" date="2015-01" db="EMBL/GenBank/DDBJ databases">
        <title>Evolutionary Origins and Diversification of the Mycorrhizal Mutualists.</title>
        <authorList>
            <consortium name="DOE Joint Genome Institute"/>
            <consortium name="Mycorrhizal Genomics Consortium"/>
            <person name="Kohler A."/>
            <person name="Kuo A."/>
            <person name="Nagy L.G."/>
            <person name="Floudas D."/>
            <person name="Copeland A."/>
            <person name="Barry K.W."/>
            <person name="Cichocki N."/>
            <person name="Veneault-Fourrey C."/>
            <person name="LaButti K."/>
            <person name="Lindquist E.A."/>
            <person name="Lipzen A."/>
            <person name="Lundell T."/>
            <person name="Morin E."/>
            <person name="Murat C."/>
            <person name="Riley R."/>
            <person name="Ohm R."/>
            <person name="Sun H."/>
            <person name="Tunlid A."/>
            <person name="Henrissat B."/>
            <person name="Grigoriev I.V."/>
            <person name="Hibbett D.S."/>
            <person name="Martin F."/>
        </authorList>
    </citation>
    <scope>NUCLEOTIDE SEQUENCE [LARGE SCALE GENOMIC DNA]</scope>
    <source>
        <strain evidence="2">ATCC 200175</strain>
    </source>
</reference>
<dbReference type="Proteomes" id="UP000053647">
    <property type="component" value="Unassembled WGS sequence"/>
</dbReference>
<dbReference type="AlphaFoldDB" id="A0A0C9TWT6"/>
<accession>A0A0C9TWT6</accession>